<dbReference type="PANTHER" id="PTHR46353">
    <property type="entry name" value="ZINC FINGER PROTEIN 5"/>
    <property type="match status" value="1"/>
</dbReference>
<feature type="region of interest" description="Disordered" evidence="2">
    <location>
        <begin position="148"/>
        <end position="201"/>
    </location>
</feature>
<dbReference type="InterPro" id="IPR013087">
    <property type="entry name" value="Znf_C2H2_type"/>
</dbReference>
<proteinExistence type="predicted"/>
<evidence type="ECO:0000256" key="1">
    <source>
        <dbReference type="PROSITE-ProRule" id="PRU00042"/>
    </source>
</evidence>
<evidence type="ECO:0000313" key="4">
    <source>
        <dbReference type="Proteomes" id="UP000504608"/>
    </source>
</evidence>
<accession>A0A6J1JUL8</accession>
<dbReference type="PROSITE" id="PS00028">
    <property type="entry name" value="ZINC_FINGER_C2H2_1"/>
    <property type="match status" value="1"/>
</dbReference>
<keyword evidence="1" id="KW-0479">Metal-binding</keyword>
<dbReference type="GO" id="GO:0010090">
    <property type="term" value="P:trichome morphogenesis"/>
    <property type="evidence" value="ECO:0007669"/>
    <property type="project" value="InterPro"/>
</dbReference>
<dbReference type="GO" id="GO:0005634">
    <property type="term" value="C:nucleus"/>
    <property type="evidence" value="ECO:0007669"/>
    <property type="project" value="TreeGrafter"/>
</dbReference>
<evidence type="ECO:0000256" key="2">
    <source>
        <dbReference type="SAM" id="MobiDB-lite"/>
    </source>
</evidence>
<dbReference type="Gene3D" id="3.30.160.60">
    <property type="entry name" value="Classic Zinc Finger"/>
    <property type="match status" value="1"/>
</dbReference>
<dbReference type="Proteomes" id="UP000504608">
    <property type="component" value="Unplaced"/>
</dbReference>
<dbReference type="GO" id="GO:0008270">
    <property type="term" value="F:zinc ion binding"/>
    <property type="evidence" value="ECO:0007669"/>
    <property type="project" value="UniProtKB-KW"/>
</dbReference>
<feature type="compositionally biased region" description="Low complexity" evidence="2">
    <location>
        <begin position="36"/>
        <end position="51"/>
    </location>
</feature>
<dbReference type="AlphaFoldDB" id="A0A6J1JUL8"/>
<dbReference type="GO" id="GO:0009740">
    <property type="term" value="P:gibberellic acid mediated signaling pathway"/>
    <property type="evidence" value="ECO:0007669"/>
    <property type="project" value="TreeGrafter"/>
</dbReference>
<reference evidence="5" key="1">
    <citation type="submission" date="2025-08" db="UniProtKB">
        <authorList>
            <consortium name="RefSeq"/>
        </authorList>
    </citation>
    <scope>IDENTIFICATION</scope>
    <source>
        <tissue evidence="5">Young leaves</tissue>
    </source>
</reference>
<protein>
    <submittedName>
        <fullName evidence="5">Zinc finger protein GIS3-like</fullName>
    </submittedName>
</protein>
<gene>
    <name evidence="5" type="primary">LOC111489855</name>
</gene>
<sequence length="201" mass="21737">MAALEEHYQSKQNNNPTTRLKLFGFDVQEDLEDDSTPTPSASSDSGAAPSSGDRKYECQYCYREFANSQALGGHQNAHKKERQQHKRAQLQASRNATVFRNPIVSAFAPPPHLLPSAVLTSSSSWPPVYMPQLPPQFQVSHGCVFTPPPPPPPFFSTGSRSPHGIVDGPSLSRFSTVEDGPGFDDGPGLDLHLSLAPSSAP</sequence>
<keyword evidence="1" id="KW-0862">Zinc</keyword>
<dbReference type="GO" id="GO:0003700">
    <property type="term" value="F:DNA-binding transcription factor activity"/>
    <property type="evidence" value="ECO:0007669"/>
    <property type="project" value="TreeGrafter"/>
</dbReference>
<name>A0A6J1JUL8_CUCMA</name>
<dbReference type="PANTHER" id="PTHR46353:SF21">
    <property type="entry name" value="C2H2-TYPE DOMAIN-CONTAINING PROTEIN"/>
    <property type="match status" value="1"/>
</dbReference>
<evidence type="ECO:0000313" key="5">
    <source>
        <dbReference type="RefSeq" id="XP_022994047.1"/>
    </source>
</evidence>
<dbReference type="PROSITE" id="PS50157">
    <property type="entry name" value="ZINC_FINGER_C2H2_2"/>
    <property type="match status" value="1"/>
</dbReference>
<dbReference type="KEGG" id="cmax:111489855"/>
<dbReference type="Pfam" id="PF13912">
    <property type="entry name" value="zf-C2H2_6"/>
    <property type="match status" value="1"/>
</dbReference>
<dbReference type="GO" id="GO:0009736">
    <property type="term" value="P:cytokinin-activated signaling pathway"/>
    <property type="evidence" value="ECO:0007669"/>
    <property type="project" value="TreeGrafter"/>
</dbReference>
<feature type="domain" description="C2H2-type" evidence="3">
    <location>
        <begin position="56"/>
        <end position="83"/>
    </location>
</feature>
<dbReference type="InterPro" id="IPR036236">
    <property type="entry name" value="Znf_C2H2_sf"/>
</dbReference>
<dbReference type="SUPFAM" id="SSF57667">
    <property type="entry name" value="beta-beta-alpha zinc fingers"/>
    <property type="match status" value="1"/>
</dbReference>
<organism evidence="4 5">
    <name type="scientific">Cucurbita maxima</name>
    <name type="common">Pumpkin</name>
    <name type="synonym">Winter squash</name>
    <dbReference type="NCBI Taxonomy" id="3661"/>
    <lineage>
        <taxon>Eukaryota</taxon>
        <taxon>Viridiplantae</taxon>
        <taxon>Streptophyta</taxon>
        <taxon>Embryophyta</taxon>
        <taxon>Tracheophyta</taxon>
        <taxon>Spermatophyta</taxon>
        <taxon>Magnoliopsida</taxon>
        <taxon>eudicotyledons</taxon>
        <taxon>Gunneridae</taxon>
        <taxon>Pentapetalae</taxon>
        <taxon>rosids</taxon>
        <taxon>fabids</taxon>
        <taxon>Cucurbitales</taxon>
        <taxon>Cucurbitaceae</taxon>
        <taxon>Cucurbiteae</taxon>
        <taxon>Cucurbita</taxon>
    </lineage>
</organism>
<dbReference type="OrthoDB" id="772256at2759"/>
<keyword evidence="1" id="KW-0863">Zinc-finger</keyword>
<feature type="region of interest" description="Disordered" evidence="2">
    <location>
        <begin position="1"/>
        <end position="53"/>
    </location>
</feature>
<evidence type="ECO:0000259" key="3">
    <source>
        <dbReference type="PROSITE" id="PS50157"/>
    </source>
</evidence>
<dbReference type="GO" id="GO:0000976">
    <property type="term" value="F:transcription cis-regulatory region binding"/>
    <property type="evidence" value="ECO:0007669"/>
    <property type="project" value="TreeGrafter"/>
</dbReference>
<dbReference type="InterPro" id="IPR044299">
    <property type="entry name" value="GIS3/ZFP5/ZFP6"/>
</dbReference>
<dbReference type="GeneID" id="111489855"/>
<keyword evidence="4" id="KW-1185">Reference proteome</keyword>
<dbReference type="RefSeq" id="XP_022994047.1">
    <property type="nucleotide sequence ID" value="XM_023138279.1"/>
</dbReference>